<feature type="transmembrane region" description="Helical" evidence="1">
    <location>
        <begin position="99"/>
        <end position="116"/>
    </location>
</feature>
<keyword evidence="1" id="KW-0812">Transmembrane</keyword>
<name>A0A2S1LRH7_9FLAO</name>
<proteinExistence type="predicted"/>
<reference evidence="2 3" key="1">
    <citation type="submission" date="2017-04" db="EMBL/GenBank/DDBJ databases">
        <title>Complete genome sequence of Flavobacterium kingsejong AJ004.</title>
        <authorList>
            <person name="Lee P.C."/>
        </authorList>
    </citation>
    <scope>NUCLEOTIDE SEQUENCE [LARGE SCALE GENOMIC DNA]</scope>
    <source>
        <strain evidence="2 3">AJ004</strain>
    </source>
</reference>
<evidence type="ECO:0008006" key="4">
    <source>
        <dbReference type="Google" id="ProtNLM"/>
    </source>
</evidence>
<gene>
    <name evidence="2" type="ORF">FK004_14580</name>
</gene>
<feature type="transmembrane region" description="Helical" evidence="1">
    <location>
        <begin position="143"/>
        <end position="161"/>
    </location>
</feature>
<keyword evidence="1" id="KW-1133">Transmembrane helix</keyword>
<keyword evidence="3" id="KW-1185">Reference proteome</keyword>
<evidence type="ECO:0000313" key="2">
    <source>
        <dbReference type="EMBL" id="AWG26365.1"/>
    </source>
</evidence>
<feature type="transmembrane region" description="Helical" evidence="1">
    <location>
        <begin position="45"/>
        <end position="68"/>
    </location>
</feature>
<dbReference type="EMBL" id="CP020919">
    <property type="protein sequence ID" value="AWG26365.1"/>
    <property type="molecule type" value="Genomic_DNA"/>
</dbReference>
<evidence type="ECO:0000313" key="3">
    <source>
        <dbReference type="Proteomes" id="UP000244677"/>
    </source>
</evidence>
<dbReference type="RefSeq" id="WP_108737890.1">
    <property type="nucleotide sequence ID" value="NZ_CP020919.1"/>
</dbReference>
<sequence length="279" mass="32378">MRYWLAFQISVYGFEKLFEVNFTFSYHADDTLVNSLTGQQLTWKYYGFSYGLSLIIGFLQIVGSIFLLFRRTILLGIVTLLPVFFNIVLINIFYGIGPITIFTCVLITLGLCYLLLQRKEEIIALFMHYKNTGPVIGSKIARLLARVLCILIPCIFILYYSHGVRLSEKYFGKWKVETMTRNGKIVPENAWEKDTAAWKVIYFEERGKLYYSPNPHMFVDSTAVAMRYLYDDTKNSLDVISYEGSIPDTIPVQIKKFNGTSMQWNMILNKDTLQMQLKK</sequence>
<dbReference type="OrthoDB" id="654744at2"/>
<evidence type="ECO:0000256" key="1">
    <source>
        <dbReference type="SAM" id="Phobius"/>
    </source>
</evidence>
<dbReference type="Proteomes" id="UP000244677">
    <property type="component" value="Chromosome"/>
</dbReference>
<accession>A0A2S1LRH7</accession>
<dbReference type="AlphaFoldDB" id="A0A2S1LRH7"/>
<organism evidence="2 3">
    <name type="scientific">Flavobacterium kingsejongi</name>
    <dbReference type="NCBI Taxonomy" id="1678728"/>
    <lineage>
        <taxon>Bacteria</taxon>
        <taxon>Pseudomonadati</taxon>
        <taxon>Bacteroidota</taxon>
        <taxon>Flavobacteriia</taxon>
        <taxon>Flavobacteriales</taxon>
        <taxon>Flavobacteriaceae</taxon>
        <taxon>Flavobacterium</taxon>
    </lineage>
</organism>
<protein>
    <recommendedName>
        <fullName evidence="4">DoxX family protein</fullName>
    </recommendedName>
</protein>
<dbReference type="KEGG" id="fki:FK004_14580"/>
<keyword evidence="1" id="KW-0472">Membrane</keyword>
<feature type="transmembrane region" description="Helical" evidence="1">
    <location>
        <begin position="73"/>
        <end position="93"/>
    </location>
</feature>